<organism evidence="4">
    <name type="scientific">hydrothermal vent metagenome</name>
    <dbReference type="NCBI Taxonomy" id="652676"/>
    <lineage>
        <taxon>unclassified sequences</taxon>
        <taxon>metagenomes</taxon>
        <taxon>ecological metagenomes</taxon>
    </lineage>
</organism>
<keyword evidence="2" id="KW-0802">TPR repeat</keyword>
<dbReference type="InterPro" id="IPR050498">
    <property type="entry name" value="Ycf3"/>
</dbReference>
<dbReference type="EMBL" id="FPHD01000019">
    <property type="protein sequence ID" value="SFV52376.1"/>
    <property type="molecule type" value="Genomic_DNA"/>
</dbReference>
<dbReference type="Pfam" id="PF14559">
    <property type="entry name" value="TPR_19"/>
    <property type="match status" value="1"/>
</dbReference>
<keyword evidence="1" id="KW-0677">Repeat</keyword>
<proteinExistence type="predicted"/>
<evidence type="ECO:0000259" key="3">
    <source>
        <dbReference type="Pfam" id="PF13283"/>
    </source>
</evidence>
<sequence>MKLLKVAALLCCTTVLHANFVTETIDNMGNDLKEYRTYPRMEKAKNFIAKGELNKAKKLLKKVLEIDSSDPEASKMLVTLCLQKKDFSCAKRYVHTVKPVLYAKYYEINLLYGQKKYAEAYKLASSISDDSALKKEEKFQKDMILLKSAILSNNKQAVQKYLPSMLHTSKNKMCHPETSNIIALLLEKKMLDEATQEISFYLKKCKKDVHLNKKRIVWADILRDNGRTKEALGIINTMDNSIQKYEQQMLVFIKDEKFKSAAETMEKIYHSKPNLSNRKRLVYLYEKAGRKDKIKVLYTKEYQANKDAADLKKLLYMNKERGEAFKILKQYYPYQGLSKDEKFNFSSTLIKTYAQMGNKRNKILTILDNLSALTGLSPKQKAFISYQYHRQNSNAKAIRILETLYAANPTKEYRKRLLFLYDKTKGYTKQKESLLLANASSMCDRKLLLPLLDIKQKSRRVLKRLELDYPFNCLAGKEKLNAMMTLLRDAKKRGNIHKVKKILTDMSRMKELSKKELLTLAYEFGRYKEYGVSNKMLSRVLKKDPRNFEAHKIIAENYYATKHYSQARHYFQKAYKLHPNAYELANVLGELYSRNKEYKQALYYWDQYLKHKHSKQIILKAAKLALLMDDAKRARGYLSGLSRPVVRHESEYYTLKAKLAELKNDNSQALAYYRKALKYGKNNTDTLYRYANLLAKEKRYKDAITYVKKIIPHTRDKAKYYAQIGYWYQKYGKDKEAALAFKKALKYQKDPQYYKALGYSEVKLKHHEHAVNSFKRSLDLLEKEGTGTASEKYNLKRSIKYMEDSFTGYFAYVSSNRAVGNVSPIITDDTIGGYSALRLSYTPRSYTDRLQFYLNTAVGIKNKNITMAEGTTQPSVGVSYQVTNNTMIVVSVEKLIKSGSKSRDDVLMRVSGKFFDDYSFDPALKNKWFKSLYIDIAYFFEHDSYRFYSKYEQGYMQKINYQNAWMPYISASITYDNDNNTKKSMYNYDIGMGLSYLFWLDEEKYRSHAYTGRASVEARKAYKTNYKNDDQIQMMLELLF</sequence>
<reference evidence="4" key="1">
    <citation type="submission" date="2016-10" db="EMBL/GenBank/DDBJ databases">
        <authorList>
            <person name="de Groot N.N."/>
        </authorList>
    </citation>
    <scope>NUCLEOTIDE SEQUENCE</scope>
</reference>
<dbReference type="InterPro" id="IPR025137">
    <property type="entry name" value="NfrA_C"/>
</dbReference>
<dbReference type="Gene3D" id="1.25.40.10">
    <property type="entry name" value="Tetratricopeptide repeat domain"/>
    <property type="match status" value="3"/>
</dbReference>
<dbReference type="Pfam" id="PF13432">
    <property type="entry name" value="TPR_16"/>
    <property type="match status" value="1"/>
</dbReference>
<dbReference type="PANTHER" id="PTHR44858:SF1">
    <property type="entry name" value="UDP-N-ACETYLGLUCOSAMINE--PEPTIDE N-ACETYLGLUCOSAMINYLTRANSFERASE SPINDLY-RELATED"/>
    <property type="match status" value="1"/>
</dbReference>
<name>A0A1W1BFQ6_9ZZZZ</name>
<dbReference type="AlphaFoldDB" id="A0A1W1BFQ6"/>
<dbReference type="SUPFAM" id="SSF48452">
    <property type="entry name" value="TPR-like"/>
    <property type="match status" value="2"/>
</dbReference>
<accession>A0A1W1BFQ6</accession>
<evidence type="ECO:0000256" key="1">
    <source>
        <dbReference type="ARBA" id="ARBA00022737"/>
    </source>
</evidence>
<dbReference type="PANTHER" id="PTHR44858">
    <property type="entry name" value="TETRATRICOPEPTIDE REPEAT PROTEIN 6"/>
    <property type="match status" value="1"/>
</dbReference>
<evidence type="ECO:0000313" key="4">
    <source>
        <dbReference type="EMBL" id="SFV52376.1"/>
    </source>
</evidence>
<gene>
    <name evidence="4" type="ORF">MNB_SV-8-396</name>
</gene>
<evidence type="ECO:0000256" key="2">
    <source>
        <dbReference type="ARBA" id="ARBA00022803"/>
    </source>
</evidence>
<feature type="domain" description="Bacteriophage N4 adsorption protein A C-terminal" evidence="3">
    <location>
        <begin position="869"/>
        <end position="1019"/>
    </location>
</feature>
<dbReference type="InterPro" id="IPR019734">
    <property type="entry name" value="TPR_rpt"/>
</dbReference>
<protein>
    <submittedName>
        <fullName evidence="4">TPR domain protein</fullName>
    </submittedName>
</protein>
<dbReference type="Pfam" id="PF13283">
    <property type="entry name" value="NfrA_C"/>
    <property type="match status" value="1"/>
</dbReference>
<dbReference type="InterPro" id="IPR011990">
    <property type="entry name" value="TPR-like_helical_dom_sf"/>
</dbReference>
<dbReference type="PROSITE" id="PS50005">
    <property type="entry name" value="TPR"/>
    <property type="match status" value="2"/>
</dbReference>
<dbReference type="SMART" id="SM00028">
    <property type="entry name" value="TPR"/>
    <property type="match status" value="7"/>
</dbReference>